<feature type="domain" description="HIT" evidence="4">
    <location>
        <begin position="5"/>
        <end position="112"/>
    </location>
</feature>
<feature type="active site" description="Tele-AMP-histidine intermediate" evidence="1">
    <location>
        <position position="99"/>
    </location>
</feature>
<protein>
    <recommendedName>
        <fullName evidence="4">HIT domain-containing protein</fullName>
    </recommendedName>
</protein>
<evidence type="ECO:0000313" key="5">
    <source>
        <dbReference type="EMBL" id="OGZ73830.1"/>
    </source>
</evidence>
<gene>
    <name evidence="5" type="ORF">A2908_01315</name>
</gene>
<proteinExistence type="predicted"/>
<accession>A0A1G2IHA0</accession>
<dbReference type="InterPro" id="IPR036265">
    <property type="entry name" value="HIT-like_sf"/>
</dbReference>
<evidence type="ECO:0000259" key="4">
    <source>
        <dbReference type="PROSITE" id="PS51084"/>
    </source>
</evidence>
<dbReference type="CDD" id="cd01277">
    <property type="entry name" value="HINT_subgroup"/>
    <property type="match status" value="1"/>
</dbReference>
<dbReference type="SUPFAM" id="SSF54197">
    <property type="entry name" value="HIT-like"/>
    <property type="match status" value="1"/>
</dbReference>
<dbReference type="AlphaFoldDB" id="A0A1G2IHA0"/>
<dbReference type="STRING" id="1802214.A2908_01315"/>
<dbReference type="InterPro" id="IPR011146">
    <property type="entry name" value="HIT-like"/>
</dbReference>
<dbReference type="EMBL" id="MHPA01000006">
    <property type="protein sequence ID" value="OGZ73830.1"/>
    <property type="molecule type" value="Genomic_DNA"/>
</dbReference>
<evidence type="ECO:0000256" key="2">
    <source>
        <dbReference type="PIRSR" id="PIRSR601310-3"/>
    </source>
</evidence>
<dbReference type="PROSITE" id="PS00892">
    <property type="entry name" value="HIT_1"/>
    <property type="match status" value="1"/>
</dbReference>
<dbReference type="PROSITE" id="PS51084">
    <property type="entry name" value="HIT_2"/>
    <property type="match status" value="1"/>
</dbReference>
<name>A0A1G2IHA0_9BACT</name>
<feature type="short sequence motif" description="Histidine triad motif" evidence="2 3">
    <location>
        <begin position="97"/>
        <end position="101"/>
    </location>
</feature>
<evidence type="ECO:0000256" key="3">
    <source>
        <dbReference type="PROSITE-ProRule" id="PRU00464"/>
    </source>
</evidence>
<sequence>MDDCIFCNIIKGEIDCATVFEDQDVLVFLDVKPATKGHCLVIPKQHFENIFDINKEALQKIITTAKYISEKIKKNLGADGINIMQASGRCAGQEVMHFHLHIMPRYEGDGLKIHGQHSANKASDLQELKKLAAQIV</sequence>
<dbReference type="GO" id="GO:0009117">
    <property type="term" value="P:nucleotide metabolic process"/>
    <property type="evidence" value="ECO:0007669"/>
    <property type="project" value="TreeGrafter"/>
</dbReference>
<evidence type="ECO:0000313" key="6">
    <source>
        <dbReference type="Proteomes" id="UP000176774"/>
    </source>
</evidence>
<dbReference type="InterPro" id="IPR019808">
    <property type="entry name" value="Histidine_triad_CS"/>
</dbReference>
<organism evidence="5 6">
    <name type="scientific">Candidatus Staskawiczbacteria bacterium RIFCSPLOWO2_01_FULL_38_12b</name>
    <dbReference type="NCBI Taxonomy" id="1802214"/>
    <lineage>
        <taxon>Bacteria</taxon>
        <taxon>Candidatus Staskawicziibacteriota</taxon>
    </lineage>
</organism>
<dbReference type="GO" id="GO:0003824">
    <property type="term" value="F:catalytic activity"/>
    <property type="evidence" value="ECO:0007669"/>
    <property type="project" value="InterPro"/>
</dbReference>
<dbReference type="PANTHER" id="PTHR46648">
    <property type="entry name" value="HIT FAMILY PROTEIN 1"/>
    <property type="match status" value="1"/>
</dbReference>
<dbReference type="InterPro" id="IPR001310">
    <property type="entry name" value="Histidine_triad_HIT"/>
</dbReference>
<dbReference type="PANTHER" id="PTHR46648:SF1">
    <property type="entry name" value="ADENOSINE 5'-MONOPHOSPHORAMIDASE HNT1"/>
    <property type="match status" value="1"/>
</dbReference>
<dbReference type="PRINTS" id="PR00332">
    <property type="entry name" value="HISTRIAD"/>
</dbReference>
<dbReference type="Gene3D" id="3.30.428.10">
    <property type="entry name" value="HIT-like"/>
    <property type="match status" value="1"/>
</dbReference>
<evidence type="ECO:0000256" key="1">
    <source>
        <dbReference type="PIRSR" id="PIRSR601310-1"/>
    </source>
</evidence>
<reference evidence="5 6" key="1">
    <citation type="journal article" date="2016" name="Nat. Commun.">
        <title>Thousands of microbial genomes shed light on interconnected biogeochemical processes in an aquifer system.</title>
        <authorList>
            <person name="Anantharaman K."/>
            <person name="Brown C.T."/>
            <person name="Hug L.A."/>
            <person name="Sharon I."/>
            <person name="Castelle C.J."/>
            <person name="Probst A.J."/>
            <person name="Thomas B.C."/>
            <person name="Singh A."/>
            <person name="Wilkins M.J."/>
            <person name="Karaoz U."/>
            <person name="Brodie E.L."/>
            <person name="Williams K.H."/>
            <person name="Hubbard S.S."/>
            <person name="Banfield J.F."/>
        </authorList>
    </citation>
    <scope>NUCLEOTIDE SEQUENCE [LARGE SCALE GENOMIC DNA]</scope>
</reference>
<dbReference type="Pfam" id="PF01230">
    <property type="entry name" value="HIT"/>
    <property type="match status" value="1"/>
</dbReference>
<comment type="caution">
    <text evidence="5">The sequence shown here is derived from an EMBL/GenBank/DDBJ whole genome shotgun (WGS) entry which is preliminary data.</text>
</comment>
<dbReference type="Proteomes" id="UP000176774">
    <property type="component" value="Unassembled WGS sequence"/>
</dbReference>
<dbReference type="InterPro" id="IPR039384">
    <property type="entry name" value="HINT"/>
</dbReference>